<dbReference type="Proteomes" id="UP000058925">
    <property type="component" value="Chromosome"/>
</dbReference>
<protein>
    <submittedName>
        <fullName evidence="2">Uncharacterized protein</fullName>
    </submittedName>
</protein>
<name>A0A654LYM0_9ARCH</name>
<dbReference type="AlphaFoldDB" id="A0A654LYM0"/>
<feature type="compositionally biased region" description="Polar residues" evidence="1">
    <location>
        <begin position="55"/>
        <end position="74"/>
    </location>
</feature>
<evidence type="ECO:0000256" key="1">
    <source>
        <dbReference type="SAM" id="MobiDB-lite"/>
    </source>
</evidence>
<evidence type="ECO:0000313" key="2">
    <source>
        <dbReference type="EMBL" id="ALI35443.1"/>
    </source>
</evidence>
<keyword evidence="3" id="KW-1185">Reference proteome</keyword>
<dbReference type="KEGG" id="taa:NMY3_01239"/>
<dbReference type="EMBL" id="CP012850">
    <property type="protein sequence ID" value="ALI35443.1"/>
    <property type="molecule type" value="Genomic_DNA"/>
</dbReference>
<feature type="region of interest" description="Disordered" evidence="1">
    <location>
        <begin position="49"/>
        <end position="74"/>
    </location>
</feature>
<organism evidence="2 3">
    <name type="scientific">Candidatus Nitrosocosmicus oleophilus</name>
    <dbReference type="NCBI Taxonomy" id="1353260"/>
    <lineage>
        <taxon>Archaea</taxon>
        <taxon>Nitrososphaerota</taxon>
        <taxon>Nitrososphaeria</taxon>
        <taxon>Nitrososphaerales</taxon>
        <taxon>Nitrososphaeraceae</taxon>
        <taxon>Candidatus Nitrosocosmicus</taxon>
    </lineage>
</organism>
<dbReference type="GeneID" id="60421317"/>
<dbReference type="RefSeq" id="WP_196817907.1">
    <property type="nucleotide sequence ID" value="NZ_CP012850.1"/>
</dbReference>
<sequence>MTIKRLSLFVFFIVLTLSICLVSVNLTVSSYAQNSALSQIGKGDSKVEQLRSELHSSNQDNQVVSGDSSALSGNNIACQDQANSEDGSGVCPEGVISPGPIGILSITTVLRATCGGSFSCPSPDGLV</sequence>
<evidence type="ECO:0000313" key="3">
    <source>
        <dbReference type="Proteomes" id="UP000058925"/>
    </source>
</evidence>
<reference evidence="3" key="1">
    <citation type="submission" date="2015-10" db="EMBL/GenBank/DDBJ databases">
        <title>Niche specialization of a soil ammonia-oxidizing archaeon, Candidatus Nitrosocosmicus oleophilus.</title>
        <authorList>
            <person name="Jung M.-Y."/>
            <person name="Rhee S.-K."/>
        </authorList>
    </citation>
    <scope>NUCLEOTIDE SEQUENCE [LARGE SCALE GENOMIC DNA]</scope>
    <source>
        <strain evidence="3">MY3</strain>
    </source>
</reference>
<gene>
    <name evidence="2" type="ORF">NMY3_01239</name>
</gene>
<proteinExistence type="predicted"/>
<accession>A0A654LYM0</accession>